<dbReference type="GeneID" id="20644553"/>
<proteinExistence type="predicted"/>
<dbReference type="SUPFAM" id="SSF140860">
    <property type="entry name" value="Pseudo ankyrin repeat-like"/>
    <property type="match status" value="1"/>
</dbReference>
<protein>
    <recommendedName>
        <fullName evidence="3">Peptidase A1 domain-containing protein</fullName>
    </recommendedName>
</protein>
<dbReference type="Gene3D" id="1.25.40.20">
    <property type="entry name" value="Ankyrin repeat-containing domain"/>
    <property type="match status" value="1"/>
</dbReference>
<dbReference type="STRING" id="1094619.G4YI46"/>
<organism evidence="1 2">
    <name type="scientific">Phytophthora sojae (strain P6497)</name>
    <name type="common">Soybean stem and root rot agent</name>
    <name type="synonym">Phytophthora megasperma f. sp. glycines</name>
    <dbReference type="NCBI Taxonomy" id="1094619"/>
    <lineage>
        <taxon>Eukaryota</taxon>
        <taxon>Sar</taxon>
        <taxon>Stramenopiles</taxon>
        <taxon>Oomycota</taxon>
        <taxon>Peronosporomycetes</taxon>
        <taxon>Peronosporales</taxon>
        <taxon>Peronosporaceae</taxon>
        <taxon>Phytophthora</taxon>
    </lineage>
</organism>
<keyword evidence="2" id="KW-1185">Reference proteome</keyword>
<dbReference type="PANTHER" id="PTHR46586:SF3">
    <property type="entry name" value="ANKYRIN REPEAT-CONTAINING PROTEIN"/>
    <property type="match status" value="1"/>
</dbReference>
<dbReference type="RefSeq" id="XP_009514332.1">
    <property type="nucleotide sequence ID" value="XM_009516037.1"/>
</dbReference>
<dbReference type="AlphaFoldDB" id="G4YI46"/>
<evidence type="ECO:0000313" key="1">
    <source>
        <dbReference type="EMBL" id="EGZ27057.1"/>
    </source>
</evidence>
<reference evidence="1 2" key="1">
    <citation type="journal article" date="2006" name="Science">
        <title>Phytophthora genome sequences uncover evolutionary origins and mechanisms of pathogenesis.</title>
        <authorList>
            <person name="Tyler B.M."/>
            <person name="Tripathy S."/>
            <person name="Zhang X."/>
            <person name="Dehal P."/>
            <person name="Jiang R.H."/>
            <person name="Aerts A."/>
            <person name="Arredondo F.D."/>
            <person name="Baxter L."/>
            <person name="Bensasson D."/>
            <person name="Beynon J.L."/>
            <person name="Chapman J."/>
            <person name="Damasceno C.M."/>
            <person name="Dorrance A.E."/>
            <person name="Dou D."/>
            <person name="Dickerman A.W."/>
            <person name="Dubchak I.L."/>
            <person name="Garbelotto M."/>
            <person name="Gijzen M."/>
            <person name="Gordon S.G."/>
            <person name="Govers F."/>
            <person name="Grunwald N.J."/>
            <person name="Huang W."/>
            <person name="Ivors K.L."/>
            <person name="Jones R.W."/>
            <person name="Kamoun S."/>
            <person name="Krampis K."/>
            <person name="Lamour K.H."/>
            <person name="Lee M.K."/>
            <person name="McDonald W.H."/>
            <person name="Medina M."/>
            <person name="Meijer H.J."/>
            <person name="Nordberg E.K."/>
            <person name="Maclean D.J."/>
            <person name="Ospina-Giraldo M.D."/>
            <person name="Morris P.F."/>
            <person name="Phuntumart V."/>
            <person name="Putnam N.H."/>
            <person name="Rash S."/>
            <person name="Rose J.K."/>
            <person name="Sakihama Y."/>
            <person name="Salamov A.A."/>
            <person name="Savidor A."/>
            <person name="Scheuring C.F."/>
            <person name="Smith B.M."/>
            <person name="Sobral B.W."/>
            <person name="Terry A."/>
            <person name="Torto-Alalibo T.A."/>
            <person name="Win J."/>
            <person name="Xu Z."/>
            <person name="Zhang H."/>
            <person name="Grigoriev I.V."/>
            <person name="Rokhsar D.S."/>
            <person name="Boore J.L."/>
        </authorList>
    </citation>
    <scope>NUCLEOTIDE SEQUENCE [LARGE SCALE GENOMIC DNA]</scope>
    <source>
        <strain evidence="1 2">P6497</strain>
    </source>
</reference>
<accession>G4YI46</accession>
<evidence type="ECO:0008006" key="3">
    <source>
        <dbReference type="Google" id="ProtNLM"/>
    </source>
</evidence>
<dbReference type="InParanoid" id="G4YI46"/>
<gene>
    <name evidence="1" type="ORF">PHYSODRAFT_320911</name>
</gene>
<dbReference type="InterPro" id="IPR052050">
    <property type="entry name" value="SecEffector_AnkRepeat"/>
</dbReference>
<dbReference type="PANTHER" id="PTHR46586">
    <property type="entry name" value="ANKYRIN REPEAT-CONTAINING PROTEIN"/>
    <property type="match status" value="1"/>
</dbReference>
<name>G4YI46_PHYSP</name>
<dbReference type="InterPro" id="IPR002110">
    <property type="entry name" value="Ankyrin_rpt"/>
</dbReference>
<dbReference type="InterPro" id="IPR036770">
    <property type="entry name" value="Ankyrin_rpt-contain_sf"/>
</dbReference>
<dbReference type="KEGG" id="psoj:PHYSODRAFT_320911"/>
<dbReference type="EMBL" id="JH159151">
    <property type="protein sequence ID" value="EGZ27057.1"/>
    <property type="molecule type" value="Genomic_DNA"/>
</dbReference>
<sequence>MANSNPVLEMVIDGTLMRLILTTDVDGIVVCEDASTSRRDWLMTDSEFDTARKRLRYELHWVSPHVREHDVEVPALSFSGRVAVGFFKLDNQQMRMVAVAYYLGSLGANGFIGAGFVFHPGQPSLWESIQQAEADHLGYMHHGYSHLKQQRAVHIGTNDIKLDESSVIAEDLDRDKYVWSEPFVSLGDDSDGGSNAQGISFPIHEARFECSLQSDSDETKTQSVQLFGEFSSTWDVVVDFNVPCLELPKEFYDALAGWVGLKLDSRLGLSEIAAPASALPDLLFSLSFNGPPLTLPLQSLVLPELSSSSSDENSTKVCIQRSGSMVQRGTAAYAAVTTSAAEVARLHGATGISVYNMIDSPITFGVMALDAVGSVVFDDSTKRTGVLKRTVNSASDDGSGRSAATCLQPPSCRGQQEYSAHWNACHDPDCSQYYFHSLDEDTKDCVIDSSWTVMLAATITVFVGAELFFSLSLRSLSQSIVCWLHENRSEGCTTAAMDYATSEGRLDAAKWLHANRSEGCSSNAIVKAASNGHLGMVKWLHKELGQPLSSAAMLASAAHGHLEVGYRDGFDVENAN</sequence>
<evidence type="ECO:0000313" key="2">
    <source>
        <dbReference type="Proteomes" id="UP000002640"/>
    </source>
</evidence>
<dbReference type="Pfam" id="PF13637">
    <property type="entry name" value="Ank_4"/>
    <property type="match status" value="1"/>
</dbReference>
<dbReference type="Proteomes" id="UP000002640">
    <property type="component" value="Unassembled WGS sequence"/>
</dbReference>